<dbReference type="RefSeq" id="WP_378271467.1">
    <property type="nucleotide sequence ID" value="NZ_JBHUKR010000028.1"/>
</dbReference>
<proteinExistence type="predicted"/>
<accession>A0ABW5G9K0</accession>
<evidence type="ECO:0000313" key="1">
    <source>
        <dbReference type="EMBL" id="MFD2422402.1"/>
    </source>
</evidence>
<name>A0ABW5G9K0_9PSEU</name>
<comment type="caution">
    <text evidence="1">The sequence shown here is derived from an EMBL/GenBank/DDBJ whole genome shotgun (WGS) entry which is preliminary data.</text>
</comment>
<gene>
    <name evidence="1" type="ORF">ACFSXZ_39375</name>
</gene>
<organism evidence="1 2">
    <name type="scientific">Amycolatopsis pigmentata</name>
    <dbReference type="NCBI Taxonomy" id="450801"/>
    <lineage>
        <taxon>Bacteria</taxon>
        <taxon>Bacillati</taxon>
        <taxon>Actinomycetota</taxon>
        <taxon>Actinomycetes</taxon>
        <taxon>Pseudonocardiales</taxon>
        <taxon>Pseudonocardiaceae</taxon>
        <taxon>Amycolatopsis</taxon>
    </lineage>
</organism>
<reference evidence="2" key="1">
    <citation type="journal article" date="2019" name="Int. J. Syst. Evol. Microbiol.">
        <title>The Global Catalogue of Microorganisms (GCM) 10K type strain sequencing project: providing services to taxonomists for standard genome sequencing and annotation.</title>
        <authorList>
            <consortium name="The Broad Institute Genomics Platform"/>
            <consortium name="The Broad Institute Genome Sequencing Center for Infectious Disease"/>
            <person name="Wu L."/>
            <person name="Ma J."/>
        </authorList>
    </citation>
    <scope>NUCLEOTIDE SEQUENCE [LARGE SCALE GENOMIC DNA]</scope>
    <source>
        <strain evidence="2">CGMCC 4.7645</strain>
    </source>
</reference>
<dbReference type="Proteomes" id="UP001597417">
    <property type="component" value="Unassembled WGS sequence"/>
</dbReference>
<dbReference type="EMBL" id="JBHUKR010000028">
    <property type="protein sequence ID" value="MFD2422402.1"/>
    <property type="molecule type" value="Genomic_DNA"/>
</dbReference>
<keyword evidence="2" id="KW-1185">Reference proteome</keyword>
<protein>
    <recommendedName>
        <fullName evidence="3">WXG100 family type VII secretion target</fullName>
    </recommendedName>
</protein>
<evidence type="ECO:0000313" key="2">
    <source>
        <dbReference type="Proteomes" id="UP001597417"/>
    </source>
</evidence>
<sequence>MTTPGDGFHVDVNALKDAGLGLADLLAALEELKVEDIDCQRSFVGHAALADSYESFTTRWNVGVENLTKDGKQLSQRLVNAAGAYIEIDTAHQHQLSGLLDGLGDDRAVESME</sequence>
<evidence type="ECO:0008006" key="3">
    <source>
        <dbReference type="Google" id="ProtNLM"/>
    </source>
</evidence>